<evidence type="ECO:0000313" key="2">
    <source>
        <dbReference type="EMBL" id="KAB2333819.1"/>
    </source>
</evidence>
<comment type="caution">
    <text evidence="2">The sequence shown here is derived from an EMBL/GenBank/DDBJ whole genome shotgun (WGS) entry which is preliminary data.</text>
</comment>
<dbReference type="OrthoDB" id="2375554at2"/>
<dbReference type="NCBIfam" id="TIGR02896">
    <property type="entry name" value="spore_III_AF"/>
    <property type="match status" value="1"/>
</dbReference>
<protein>
    <submittedName>
        <fullName evidence="2">Stage III sporulation protein AF</fullName>
    </submittedName>
</protein>
<dbReference type="EMBL" id="WBOT01000002">
    <property type="protein sequence ID" value="KAB2333819.1"/>
    <property type="molecule type" value="Genomic_DNA"/>
</dbReference>
<feature type="transmembrane region" description="Helical" evidence="1">
    <location>
        <begin position="6"/>
        <end position="25"/>
    </location>
</feature>
<proteinExistence type="predicted"/>
<dbReference type="AlphaFoldDB" id="A0A7V7UWD7"/>
<evidence type="ECO:0000256" key="1">
    <source>
        <dbReference type="SAM" id="Phobius"/>
    </source>
</evidence>
<gene>
    <name evidence="2" type="primary">spoIIIAF</name>
    <name evidence="2" type="ORF">F7732_06965</name>
</gene>
<evidence type="ECO:0000313" key="3">
    <source>
        <dbReference type="Proteomes" id="UP000441354"/>
    </source>
</evidence>
<name>A0A7V7UWD7_9BACI</name>
<accession>A0A7V7UWD7</accession>
<dbReference type="RefSeq" id="WP_151573200.1">
    <property type="nucleotide sequence ID" value="NZ_WBOT01000002.1"/>
</dbReference>
<dbReference type="Pfam" id="PF09581">
    <property type="entry name" value="Spore_III_AF"/>
    <property type="match status" value="1"/>
</dbReference>
<dbReference type="InterPro" id="IPR014245">
    <property type="entry name" value="Spore_III_AF"/>
</dbReference>
<keyword evidence="1" id="KW-0472">Membrane</keyword>
<feature type="transmembrane region" description="Helical" evidence="1">
    <location>
        <begin position="37"/>
        <end position="54"/>
    </location>
</feature>
<keyword evidence="1" id="KW-1133">Transmembrane helix</keyword>
<reference evidence="2 3" key="1">
    <citation type="journal article" date="2014" name="Arch. Microbiol.">
        <title>Bacillus mesophilum sp. nov., strain IITR-54T, a novel 4-chlorobiphenyl dechlorinating bacterium.</title>
        <authorList>
            <person name="Manickam N."/>
            <person name="Singh N.K."/>
            <person name="Bajaj A."/>
            <person name="Kumar R.M."/>
            <person name="Kaur G."/>
            <person name="Kaur N."/>
            <person name="Bala M."/>
            <person name="Kumar A."/>
            <person name="Mayilraj S."/>
        </authorList>
    </citation>
    <scope>NUCLEOTIDE SEQUENCE [LARGE SCALE GENOMIC DNA]</scope>
    <source>
        <strain evidence="2 3">IITR-54</strain>
    </source>
</reference>
<keyword evidence="1" id="KW-0812">Transmembrane</keyword>
<organism evidence="2 3">
    <name type="scientific">Bacillus mesophilum</name>
    <dbReference type="NCBI Taxonomy" id="1071718"/>
    <lineage>
        <taxon>Bacteria</taxon>
        <taxon>Bacillati</taxon>
        <taxon>Bacillota</taxon>
        <taxon>Bacilli</taxon>
        <taxon>Bacillales</taxon>
        <taxon>Bacillaceae</taxon>
        <taxon>Bacillus</taxon>
    </lineage>
</organism>
<sequence>MDFIKEWITNIILFILIATVIDMLLPNTKLQKYTKMVTGLLLIAIILTPILQFISKDFEQAFADVPSFQAVNENNMENSIEMKKKEIQASHDAYILENMAVQLKMDAEEELMAQYGLQIAHIEIISDEKDENDIPVLQQLIVQLEQAQEESEAVEAVEPVDINTGKPLPSRTENQNSDRIASLLSESWDVDGKIIEVLVEGGA</sequence>
<dbReference type="Proteomes" id="UP000441354">
    <property type="component" value="Unassembled WGS sequence"/>
</dbReference>
<keyword evidence="3" id="KW-1185">Reference proteome</keyword>